<dbReference type="Pfam" id="PF13392">
    <property type="entry name" value="HNH_3"/>
    <property type="match status" value="1"/>
</dbReference>
<evidence type="ECO:0000313" key="3">
    <source>
        <dbReference type="Proteomes" id="UP001470230"/>
    </source>
</evidence>
<proteinExistence type="predicted"/>
<keyword evidence="3" id="KW-1185">Reference proteome</keyword>
<dbReference type="Proteomes" id="UP001470230">
    <property type="component" value="Unassembled WGS sequence"/>
</dbReference>
<dbReference type="InterPro" id="IPR003615">
    <property type="entry name" value="HNH_nuc"/>
</dbReference>
<dbReference type="Gene3D" id="3.90.75.20">
    <property type="match status" value="1"/>
</dbReference>
<comment type="caution">
    <text evidence="2">The sequence shown here is derived from an EMBL/GenBank/DDBJ whole genome shotgun (WGS) entry which is preliminary data.</text>
</comment>
<dbReference type="EMBL" id="JAPFFF010000001">
    <property type="protein sequence ID" value="KAK8900406.1"/>
    <property type="molecule type" value="Genomic_DNA"/>
</dbReference>
<organism evidence="2 3">
    <name type="scientific">Tritrichomonas musculus</name>
    <dbReference type="NCBI Taxonomy" id="1915356"/>
    <lineage>
        <taxon>Eukaryota</taxon>
        <taxon>Metamonada</taxon>
        <taxon>Parabasalia</taxon>
        <taxon>Tritrichomonadida</taxon>
        <taxon>Tritrichomonadidae</taxon>
        <taxon>Tritrichomonas</taxon>
    </lineage>
</organism>
<name>A0ABR2LBK2_9EUKA</name>
<evidence type="ECO:0000313" key="2">
    <source>
        <dbReference type="EMBL" id="KAK8900406.1"/>
    </source>
</evidence>
<evidence type="ECO:0000259" key="1">
    <source>
        <dbReference type="Pfam" id="PF13392"/>
    </source>
</evidence>
<sequence>MTTSTSTSTSAKYIPLIGFENDYEIMNQYPYDIRNKHTMKMNYGVNKTQDGIIVNLNGKKCLKHRLIAHQFIPNPNNKKLVYHINGDKLDNHLENLSYDHPRKF</sequence>
<protein>
    <recommendedName>
        <fullName evidence="1">HNH nuclease domain-containing protein</fullName>
    </recommendedName>
</protein>
<dbReference type="SUPFAM" id="SSF54060">
    <property type="entry name" value="His-Me finger endonucleases"/>
    <property type="match status" value="1"/>
</dbReference>
<dbReference type="InterPro" id="IPR044925">
    <property type="entry name" value="His-Me_finger_sf"/>
</dbReference>
<gene>
    <name evidence="2" type="ORF">M9Y10_002733</name>
</gene>
<reference evidence="2 3" key="1">
    <citation type="submission" date="2024-04" db="EMBL/GenBank/DDBJ databases">
        <title>Tritrichomonas musculus Genome.</title>
        <authorList>
            <person name="Alves-Ferreira E."/>
            <person name="Grigg M."/>
            <person name="Lorenzi H."/>
            <person name="Galac M."/>
        </authorList>
    </citation>
    <scope>NUCLEOTIDE SEQUENCE [LARGE SCALE GENOMIC DNA]</scope>
    <source>
        <strain evidence="2 3">EAF2021</strain>
    </source>
</reference>
<accession>A0ABR2LBK2</accession>
<feature type="domain" description="HNH nuclease" evidence="1">
    <location>
        <begin position="62"/>
        <end position="96"/>
    </location>
</feature>